<dbReference type="InterPro" id="IPR036388">
    <property type="entry name" value="WH-like_DNA-bd_sf"/>
</dbReference>
<dbReference type="PANTHER" id="PTHR30595">
    <property type="entry name" value="GLPR-RELATED TRANSCRIPTIONAL REPRESSOR"/>
    <property type="match status" value="1"/>
</dbReference>
<dbReference type="EMBL" id="AFBQ01000041">
    <property type="protein sequence ID" value="EHY32258.1"/>
    <property type="molecule type" value="Genomic_DNA"/>
</dbReference>
<dbReference type="OrthoDB" id="9768354at2"/>
<accession>H3KC96</accession>
<dbReference type="InterPro" id="IPR038461">
    <property type="entry name" value="Schlafen_AlbA_2_dom_sf"/>
</dbReference>
<evidence type="ECO:0000313" key="3">
    <source>
        <dbReference type="EMBL" id="EHY32258.1"/>
    </source>
</evidence>
<feature type="region of interest" description="Disordered" evidence="1">
    <location>
        <begin position="501"/>
        <end position="523"/>
    </location>
</feature>
<dbReference type="STRING" id="762967.HMPREF9440_00346"/>
<evidence type="ECO:0000259" key="2">
    <source>
        <dbReference type="Pfam" id="PF04326"/>
    </source>
</evidence>
<dbReference type="PATRIC" id="fig|762967.3.peg.290"/>
<dbReference type="Pfam" id="PF04326">
    <property type="entry name" value="SLFN_AlbA_2"/>
    <property type="match status" value="1"/>
</dbReference>
<dbReference type="InterPro" id="IPR038475">
    <property type="entry name" value="RecG_C_sf"/>
</dbReference>
<name>H3KC96_9BURK</name>
<reference evidence="3 4" key="1">
    <citation type="submission" date="2011-11" db="EMBL/GenBank/DDBJ databases">
        <authorList>
            <person name="Weinstock G."/>
            <person name="Sodergren E."/>
            <person name="Clifton S."/>
            <person name="Fulton L."/>
            <person name="Fulton B."/>
            <person name="Courtney L."/>
            <person name="Fronick C."/>
            <person name="Harrison M."/>
            <person name="Strong C."/>
            <person name="Farmer C."/>
            <person name="Delahaunty K."/>
            <person name="Markovic C."/>
            <person name="Hall O."/>
            <person name="Minx P."/>
            <person name="Tomlinson C."/>
            <person name="Mitreva M."/>
            <person name="Hou S."/>
            <person name="Chen J."/>
            <person name="Wollam A."/>
            <person name="Pepin K.H."/>
            <person name="Johnson M."/>
            <person name="Bhonagiri V."/>
            <person name="Zhang X."/>
            <person name="Suruliraj S."/>
            <person name="Warren W."/>
            <person name="Chinwalla A."/>
            <person name="Mardis E.R."/>
            <person name="Wilson R.K."/>
        </authorList>
    </citation>
    <scope>NUCLEOTIDE SEQUENCE [LARGE SCALE GENOMIC DNA]</scope>
    <source>
        <strain evidence="3 4">YIT 11816</strain>
    </source>
</reference>
<dbReference type="PANTHER" id="PTHR30595:SF6">
    <property type="entry name" value="SCHLAFEN ALBA-2 DOMAIN-CONTAINING PROTEIN"/>
    <property type="match status" value="1"/>
</dbReference>
<dbReference type="Pfam" id="PF13749">
    <property type="entry name" value="HATPase_c_4"/>
    <property type="match status" value="1"/>
</dbReference>
<dbReference type="Gene3D" id="1.10.10.10">
    <property type="entry name" value="Winged helix-like DNA-binding domain superfamily/Winged helix DNA-binding domain"/>
    <property type="match status" value="1"/>
</dbReference>
<proteinExistence type="predicted"/>
<protein>
    <submittedName>
        <fullName evidence="3">Divergent AAA domain protein</fullName>
    </submittedName>
</protein>
<dbReference type="AlphaFoldDB" id="H3KC96"/>
<organism evidence="3 4">
    <name type="scientific">Sutterella parvirubra YIT 11816</name>
    <dbReference type="NCBI Taxonomy" id="762967"/>
    <lineage>
        <taxon>Bacteria</taxon>
        <taxon>Pseudomonadati</taxon>
        <taxon>Pseudomonadota</taxon>
        <taxon>Betaproteobacteria</taxon>
        <taxon>Burkholderiales</taxon>
        <taxon>Sutterellaceae</taxon>
        <taxon>Sutterella</taxon>
    </lineage>
</organism>
<evidence type="ECO:0000313" key="4">
    <source>
        <dbReference type="Proteomes" id="UP000004956"/>
    </source>
</evidence>
<gene>
    <name evidence="3" type="ORF">HMPREF9440_00346</name>
</gene>
<comment type="caution">
    <text evidence="3">The sequence shown here is derived from an EMBL/GenBank/DDBJ whole genome shotgun (WGS) entry which is preliminary data.</text>
</comment>
<dbReference type="InterPro" id="IPR036390">
    <property type="entry name" value="WH_DNA-bd_sf"/>
</dbReference>
<dbReference type="Proteomes" id="UP000004956">
    <property type="component" value="Unassembled WGS sequence"/>
</dbReference>
<keyword evidence="4" id="KW-1185">Reference proteome</keyword>
<dbReference type="SUPFAM" id="SSF46785">
    <property type="entry name" value="Winged helix' DNA-binding domain"/>
    <property type="match status" value="1"/>
</dbReference>
<feature type="domain" description="Schlafen AlbA-2" evidence="2">
    <location>
        <begin position="25"/>
        <end position="135"/>
    </location>
</feature>
<dbReference type="HOGENOM" id="CLU_024970_7_1_4"/>
<dbReference type="Gene3D" id="3.30.950.30">
    <property type="entry name" value="Schlafen, AAA domain"/>
    <property type="match status" value="1"/>
</dbReference>
<dbReference type="InterPro" id="IPR007421">
    <property type="entry name" value="Schlafen_AlbA_2_dom"/>
</dbReference>
<sequence length="587" mass="66320">MSRLRYDNRGFHAQRFQAMQFPSKEDILVEFKAVPKAGLPDRAVLDAIVGFANASGGTLYIGIDDSGTVTGIPADCPKWIDPWRIEAFALERTMPPVQVHSEIVVTDEGLSVAVIRIPPCDFIVSANDGRVVRRRIKGDGTLENMPVHPIEHPTELESRRHQDLTSRTVSRSTLQDLNPQERDFLRETIRTNRGDEALLELDDEAFDRALGIVARDKDGVWRPTYAGLLLIGHRAAIERFVPGHRVIFQVLNDDWSKRIEEEMDLPIATGIRQLINAVNAVNYETELESGPFRVGLKDFDVRAVREAVVNAYCHRDYGRNEPILVQAFDDELRISNPGGFKPDVSYEKILSAAPPGRNPHLANALMRIGLVERTGRGLVRIYEGSVRMGRVWPRYGGSTDARVEVRISREKPDPAFKFFIDDLEEKRGKRFKLLQLMLIQELRKRPKTTFEKLLVRFPFPGDLVDQEIELMTKEGFIVEEDENSCRLSEVFQSILLKPPVSAERSPSGVRDALKTAQPEGEKPRTLAEREGVLLDAFVRRPSVTRADVAGLLDCSPQTAYRLLNGMTEKGLLRAVGEGRNRRYERNV</sequence>
<evidence type="ECO:0000256" key="1">
    <source>
        <dbReference type="SAM" id="MobiDB-lite"/>
    </source>
</evidence>
<dbReference type="Gene3D" id="3.30.565.60">
    <property type="match status" value="1"/>
</dbReference>